<dbReference type="GO" id="GO:0004510">
    <property type="term" value="F:tryptophan 5-monooxygenase activity"/>
    <property type="evidence" value="ECO:0007669"/>
    <property type="project" value="TreeGrafter"/>
</dbReference>
<dbReference type="Proteomes" id="UP000663832">
    <property type="component" value="Unassembled WGS sequence"/>
</dbReference>
<dbReference type="PRINTS" id="PR00372">
    <property type="entry name" value="FYWHYDRXLASE"/>
</dbReference>
<dbReference type="PROSITE" id="PS51410">
    <property type="entry name" value="BH4_AAA_HYDROXYL_2"/>
    <property type="match status" value="1"/>
</dbReference>
<keyword evidence="4" id="KW-0560">Oxidoreductase</keyword>
<evidence type="ECO:0000313" key="14">
    <source>
        <dbReference type="Proteomes" id="UP000663877"/>
    </source>
</evidence>
<evidence type="ECO:0000313" key="12">
    <source>
        <dbReference type="EMBL" id="CAF1252980.1"/>
    </source>
</evidence>
<dbReference type="InterPro" id="IPR001273">
    <property type="entry name" value="ArAA_hydroxylase"/>
</dbReference>
<dbReference type="GO" id="GO:0046189">
    <property type="term" value="P:phenol-containing compound biosynthetic process"/>
    <property type="evidence" value="ECO:0007669"/>
    <property type="project" value="UniProtKB-ARBA"/>
</dbReference>
<dbReference type="PANTHER" id="PTHR11473">
    <property type="entry name" value="AROMATIC AMINO ACID HYDROXYLASE"/>
    <property type="match status" value="1"/>
</dbReference>
<dbReference type="Pfam" id="PF00351">
    <property type="entry name" value="Biopterin_H"/>
    <property type="match status" value="1"/>
</dbReference>
<evidence type="ECO:0000313" key="11">
    <source>
        <dbReference type="EMBL" id="CAF1100630.1"/>
    </source>
</evidence>
<protein>
    <recommendedName>
        <fullName evidence="10">Biopterin-dependent aromatic amino acid hydroxylase family profile domain-containing protein</fullName>
    </recommendedName>
</protein>
<dbReference type="Proteomes" id="UP000663877">
    <property type="component" value="Unassembled WGS sequence"/>
</dbReference>
<dbReference type="SUPFAM" id="SSF56534">
    <property type="entry name" value="Aromatic aminoacid monoxygenases, catalytic and oligomerization domains"/>
    <property type="match status" value="1"/>
</dbReference>
<proteinExistence type="inferred from homology"/>
<evidence type="ECO:0000256" key="5">
    <source>
        <dbReference type="ARBA" id="ARBA00023004"/>
    </source>
</evidence>
<sequence>MFHTSSASNSLNLPSPHLQNALNHHLYITITNDSSLSVLCYDTVLCYLSNVIDHGSINEIECNLKRYFTCEQLEQAYYNLQNSLHYSLSILNSNIDNHIIEIFEQCINNLINSSCLLLTIETIYSKKLFSYLPIFVTNDWINMIRNIQDLEKIDVPSSSSPTTSTVNHLQEQMITLKENLSSLNQLVDNIKNLPSSTSLPIDSSTITDQCCLRTYCQHTSNQRLTSLIDTPSSSWSSLDFEKSSITTFNRQIPGFIRNPVSNFLMPTIPTMNENISSSMVSMDDNTSSDDEQLITSQTGSIVVIRDDDLWIYPVGVDVKKSKSKFQEYNRSQSLFDSMNEINNLSNRRKSFDDEDLTRHNQEKVQTQFKKHKKGKVSVEETPWFPRRIADLDRCSVKVLLYGADLDADHPGFTDQAYRARRMYFHDLAIEYKHGDPIPRVEYTQEETETWGVVFRNLNKLYPTHACNEYLANWPLLREKCGFREDNIPQLEDISRFLRERTGFRLRPVAGYLSPRDFLYGLAFRVFHCTQYIRHSSNPSYTPEPDCCHELLGHIPLLADPNFAQFSHEIGLAAIGASEEDINRLATCYFFTIEFGLCRQNEGLRAYGAGLLSSCSELQHAISDKAKKLSFDPEIVCKTTCLITTYQDQYFVSASFVEAKEKMREFASTIKRPFAVRYNPYNQNIEIISNTQHVTQIISDLKGDICIIFDALKKLQSGITTNMK</sequence>
<feature type="binding site" evidence="7">
    <location>
        <position position="511"/>
    </location>
    <ligand>
        <name>L-tryptophan</name>
        <dbReference type="ChEBI" id="CHEBI:57912"/>
    </ligand>
</feature>
<feature type="binding site" evidence="8">
    <location>
        <position position="593"/>
    </location>
    <ligand>
        <name>Fe cation</name>
        <dbReference type="ChEBI" id="CHEBI:24875"/>
    </ligand>
</feature>
<keyword evidence="9" id="KW-0175">Coiled coil</keyword>
<feature type="coiled-coil region" evidence="9">
    <location>
        <begin position="166"/>
        <end position="193"/>
    </location>
</feature>
<dbReference type="Gene3D" id="1.10.800.10">
    <property type="entry name" value="Aromatic amino acid hydroxylase"/>
    <property type="match status" value="1"/>
</dbReference>
<dbReference type="FunFam" id="1.10.800.10:FF:000004">
    <property type="entry name" value="Tyrosine 3-monooxygenase"/>
    <property type="match status" value="1"/>
</dbReference>
<evidence type="ECO:0000256" key="7">
    <source>
        <dbReference type="PIRSR" id="PIRSR601273-1"/>
    </source>
</evidence>
<feature type="binding site" evidence="7">
    <location>
        <position position="533"/>
    </location>
    <ligand>
        <name>L-tryptophan</name>
        <dbReference type="ChEBI" id="CHEBI:57912"/>
    </ligand>
</feature>
<keyword evidence="13" id="KW-1185">Reference proteome</keyword>
<reference evidence="11" key="1">
    <citation type="submission" date="2021-02" db="EMBL/GenBank/DDBJ databases">
        <authorList>
            <person name="Nowell W R."/>
        </authorList>
    </citation>
    <scope>NUCLEOTIDE SEQUENCE</scope>
</reference>
<name>A0A814P0C9_9BILA</name>
<evidence type="ECO:0000256" key="3">
    <source>
        <dbReference type="ARBA" id="ARBA00022723"/>
    </source>
</evidence>
<feature type="binding site" evidence="7">
    <location>
        <position position="612"/>
    </location>
    <ligand>
        <name>L-tryptophan</name>
        <dbReference type="ChEBI" id="CHEBI:57912"/>
    </ligand>
</feature>
<accession>A0A814P0C9</accession>
<dbReference type="GO" id="GO:0009072">
    <property type="term" value="P:aromatic amino acid metabolic process"/>
    <property type="evidence" value="ECO:0007669"/>
    <property type="project" value="InterPro"/>
</dbReference>
<dbReference type="EMBL" id="CAJNOI010000126">
    <property type="protein sequence ID" value="CAF1100630.1"/>
    <property type="molecule type" value="Genomic_DNA"/>
</dbReference>
<comment type="caution">
    <text evidence="11">The sequence shown here is derived from an EMBL/GenBank/DDBJ whole genome shotgun (WGS) entry which is preliminary data.</text>
</comment>
<dbReference type="InterPro" id="IPR036951">
    <property type="entry name" value="ArAA_hydroxylase_sf"/>
</dbReference>
<evidence type="ECO:0000256" key="1">
    <source>
        <dbReference type="ARBA" id="ARBA00001954"/>
    </source>
</evidence>
<dbReference type="GO" id="GO:0043005">
    <property type="term" value="C:neuron projection"/>
    <property type="evidence" value="ECO:0007669"/>
    <property type="project" value="TreeGrafter"/>
</dbReference>
<comment type="similarity">
    <text evidence="2">Belongs to the biopterin-dependent aromatic amino acid hydroxylase family.</text>
</comment>
<keyword evidence="5 8" id="KW-0408">Iron</keyword>
<dbReference type="InterPro" id="IPR036329">
    <property type="entry name" value="Aro-AA_hydroxylase_C_sf"/>
</dbReference>
<feature type="domain" description="Biopterin-dependent aromatic amino acid hydroxylase family profile" evidence="10">
    <location>
        <begin position="368"/>
        <end position="715"/>
    </location>
</feature>
<feature type="binding site" evidence="7">
    <location>
        <position position="541"/>
    </location>
    <ligand>
        <name>L-tryptophan</name>
        <dbReference type="ChEBI" id="CHEBI:57912"/>
    </ligand>
</feature>
<evidence type="ECO:0000313" key="13">
    <source>
        <dbReference type="Proteomes" id="UP000663832"/>
    </source>
</evidence>
<dbReference type="GO" id="GO:0005506">
    <property type="term" value="F:iron ion binding"/>
    <property type="evidence" value="ECO:0007669"/>
    <property type="project" value="InterPro"/>
</dbReference>
<feature type="binding site" evidence="8">
    <location>
        <position position="553"/>
    </location>
    <ligand>
        <name>Fe cation</name>
        <dbReference type="ChEBI" id="CHEBI:24875"/>
    </ligand>
</feature>
<feature type="binding site" evidence="8">
    <location>
        <position position="548"/>
    </location>
    <ligand>
        <name>Fe cation</name>
        <dbReference type="ChEBI" id="CHEBI:24875"/>
    </ligand>
</feature>
<feature type="binding site" evidence="7">
    <location>
        <position position="642"/>
    </location>
    <ligand>
        <name>L-tryptophan</name>
        <dbReference type="ChEBI" id="CHEBI:57912"/>
    </ligand>
</feature>
<dbReference type="InterPro" id="IPR018301">
    <property type="entry name" value="ArAA_hydroxylase_Fe/CU_BS"/>
</dbReference>
<dbReference type="PROSITE" id="PS00367">
    <property type="entry name" value="BH4_AAA_HYDROXYL_1"/>
    <property type="match status" value="1"/>
</dbReference>
<evidence type="ECO:0000256" key="8">
    <source>
        <dbReference type="PIRSR" id="PIRSR601273-2"/>
    </source>
</evidence>
<organism evidence="11 14">
    <name type="scientific">Adineta steineri</name>
    <dbReference type="NCBI Taxonomy" id="433720"/>
    <lineage>
        <taxon>Eukaryota</taxon>
        <taxon>Metazoa</taxon>
        <taxon>Spiralia</taxon>
        <taxon>Gnathifera</taxon>
        <taxon>Rotifera</taxon>
        <taxon>Eurotatoria</taxon>
        <taxon>Bdelloidea</taxon>
        <taxon>Adinetida</taxon>
        <taxon>Adinetidae</taxon>
        <taxon>Adineta</taxon>
    </lineage>
</organism>
<dbReference type="OrthoDB" id="983542at2759"/>
<dbReference type="AlphaFoldDB" id="A0A814P0C9"/>
<evidence type="ECO:0000256" key="4">
    <source>
        <dbReference type="ARBA" id="ARBA00023002"/>
    </source>
</evidence>
<comment type="cofactor">
    <cofactor evidence="1 8">
        <name>Fe(2+)</name>
        <dbReference type="ChEBI" id="CHEBI:29033"/>
    </cofactor>
</comment>
<evidence type="ECO:0000259" key="10">
    <source>
        <dbReference type="PROSITE" id="PS51410"/>
    </source>
</evidence>
<gene>
    <name evidence="11" type="ORF">BJG266_LOCUS21333</name>
    <name evidence="12" type="ORF">QVE165_LOCUS28616</name>
</gene>
<keyword evidence="3 8" id="KW-0479">Metal-binding</keyword>
<evidence type="ECO:0000256" key="9">
    <source>
        <dbReference type="SAM" id="Coils"/>
    </source>
</evidence>
<dbReference type="PANTHER" id="PTHR11473:SF16">
    <property type="entry name" value="TRYPTOPHAN 5-HYDROXYLASE 2"/>
    <property type="match status" value="1"/>
</dbReference>
<dbReference type="InterPro" id="IPR019774">
    <property type="entry name" value="Aromatic-AA_hydroxylase_C"/>
</dbReference>
<keyword evidence="6" id="KW-0503">Monooxygenase</keyword>
<evidence type="ECO:0000256" key="6">
    <source>
        <dbReference type="ARBA" id="ARBA00023033"/>
    </source>
</evidence>
<evidence type="ECO:0000256" key="2">
    <source>
        <dbReference type="ARBA" id="ARBA00009712"/>
    </source>
</evidence>
<dbReference type="EMBL" id="CAJNOM010000224">
    <property type="protein sequence ID" value="CAF1252980.1"/>
    <property type="molecule type" value="Genomic_DNA"/>
</dbReference>